<dbReference type="PANTHER" id="PTHR15245">
    <property type="entry name" value="SYMPLEKIN-RELATED"/>
    <property type="match status" value="1"/>
</dbReference>
<organism evidence="6 7">
    <name type="scientific">Diaporthe australafricana</name>
    <dbReference type="NCBI Taxonomy" id="127596"/>
    <lineage>
        <taxon>Eukaryota</taxon>
        <taxon>Fungi</taxon>
        <taxon>Dikarya</taxon>
        <taxon>Ascomycota</taxon>
        <taxon>Pezizomycotina</taxon>
        <taxon>Sordariomycetes</taxon>
        <taxon>Sordariomycetidae</taxon>
        <taxon>Diaporthales</taxon>
        <taxon>Diaporthaceae</taxon>
        <taxon>Diaporthe</taxon>
    </lineage>
</organism>
<evidence type="ECO:0000256" key="4">
    <source>
        <dbReference type="SAM" id="MobiDB-lite"/>
    </source>
</evidence>
<dbReference type="InterPro" id="IPR011989">
    <property type="entry name" value="ARM-like"/>
</dbReference>
<dbReference type="Pfam" id="PF11935">
    <property type="entry name" value="SYMPK_PTA1_N"/>
    <property type="match status" value="1"/>
</dbReference>
<proteinExistence type="predicted"/>
<evidence type="ECO:0000256" key="3">
    <source>
        <dbReference type="ARBA" id="ARBA00023242"/>
    </source>
</evidence>
<feature type="domain" description="Symplekin/Pta1 N-terminal" evidence="5">
    <location>
        <begin position="93"/>
        <end position="312"/>
    </location>
</feature>
<dbReference type="InterPro" id="IPR032460">
    <property type="entry name" value="Symplekin/Pta1_N"/>
</dbReference>
<dbReference type="InterPro" id="IPR021850">
    <property type="entry name" value="Symplekin/Pta1"/>
</dbReference>
<evidence type="ECO:0000256" key="2">
    <source>
        <dbReference type="ARBA" id="ARBA00022664"/>
    </source>
</evidence>
<dbReference type="Gene3D" id="1.25.10.10">
    <property type="entry name" value="Leucine-rich Repeat Variant"/>
    <property type="match status" value="1"/>
</dbReference>
<dbReference type="Proteomes" id="UP001583177">
    <property type="component" value="Unassembled WGS sequence"/>
</dbReference>
<dbReference type="PANTHER" id="PTHR15245:SF20">
    <property type="entry name" value="SYMPLEKIN"/>
    <property type="match status" value="1"/>
</dbReference>
<comment type="subcellular location">
    <subcellularLocation>
        <location evidence="1">Nucleus</location>
    </subcellularLocation>
</comment>
<evidence type="ECO:0000313" key="7">
    <source>
        <dbReference type="Proteomes" id="UP001583177"/>
    </source>
</evidence>
<accession>A0ABR3WP83</accession>
<evidence type="ECO:0000259" key="5">
    <source>
        <dbReference type="Pfam" id="PF11935"/>
    </source>
</evidence>
<reference evidence="6 7" key="1">
    <citation type="journal article" date="2024" name="IMA Fungus">
        <title>IMA Genome - F19 : A genome assembly and annotation guide to empower mycologists, including annotated draft genome sequences of Ceratocystis pirilliformis, Diaporthe australafricana, Fusarium ophioides, Paecilomyces lecythidis, and Sporothrix stenoceras.</title>
        <authorList>
            <person name="Aylward J."/>
            <person name="Wilson A.M."/>
            <person name="Visagie C.M."/>
            <person name="Spraker J."/>
            <person name="Barnes I."/>
            <person name="Buitendag C."/>
            <person name="Ceriani C."/>
            <person name="Del Mar Angel L."/>
            <person name="du Plessis D."/>
            <person name="Fuchs T."/>
            <person name="Gasser K."/>
            <person name="Kramer D."/>
            <person name="Li W."/>
            <person name="Munsamy K."/>
            <person name="Piso A."/>
            <person name="Price J.L."/>
            <person name="Sonnekus B."/>
            <person name="Thomas C."/>
            <person name="van der Nest A."/>
            <person name="van Dijk A."/>
            <person name="van Heerden A."/>
            <person name="van Vuuren N."/>
            <person name="Yilmaz N."/>
            <person name="Duong T.A."/>
            <person name="van der Merwe N.A."/>
            <person name="Wingfield M.J."/>
            <person name="Wingfield B.D."/>
        </authorList>
    </citation>
    <scope>NUCLEOTIDE SEQUENCE [LARGE SCALE GENOMIC DNA]</scope>
    <source>
        <strain evidence="6 7">CMW 18300</strain>
    </source>
</reference>
<feature type="region of interest" description="Disordered" evidence="4">
    <location>
        <begin position="321"/>
        <end position="345"/>
    </location>
</feature>
<name>A0ABR3WP83_9PEZI</name>
<keyword evidence="7" id="KW-1185">Reference proteome</keyword>
<keyword evidence="2" id="KW-0507">mRNA processing</keyword>
<dbReference type="InterPro" id="IPR016024">
    <property type="entry name" value="ARM-type_fold"/>
</dbReference>
<dbReference type="EMBL" id="JAWRVE010000061">
    <property type="protein sequence ID" value="KAL1865471.1"/>
    <property type="molecule type" value="Genomic_DNA"/>
</dbReference>
<keyword evidence="3" id="KW-0539">Nucleus</keyword>
<gene>
    <name evidence="6" type="ORF">Daus18300_007116</name>
</gene>
<sequence>MAANPVQSVGEQLKQLNDARKAILVDTTYYKSIMNGILPLAAPNSTLELRRWAVDFIAEAFATPTLPGKDKEVMSFQVLPVLRSLLESPKEDLYVLKSVIIASASIYPHVLRWIIHNPYERSPWDNMITIKQKILRIWDDAASAVKLCCVKFAQRVVLAQTTAIIAAEKRINGLEISLGMIPPGHPFLDPRQLEAEATGLLDRMLNVLQDNSSDALIVDGTLNCLSILVRTRPSTSNRIVNSVLGFNPLKLANSPLTPKIRVLVKSMEKTTRMLLIHLLKRDPHNPHNPRIQQHVERLMRSWAEILDDTGRKRALAEQQAAYAGGDAKRQKISPQHAAPQVNPNAPGPNSLAAIYTLTDSVGLHAFDVTQVPAHMTNRVVVSTLARVDAQALQRAIQAVRDRLAVKEAARQPVLNPETAPLDVEEDDDDYEPDFTMAEDEEQIKNKLDGKPREDEERQVDAASLTLGTYKLPPPPPLNPETASAAGQMVVARVFDALRVLDEPAARKIRGGINRLAASSYDKESILTFITRLGTRAMAGIEEVEVKDEGNEALALKSQGGGDVIRERLYAYVLEDFRRRIDIAVSWLNEEWYCDIVQKKQSTDAPMHYPKWAMRLVDGFFPYLNPQDKVLTRFLGEMPELNTAILGKVKKLCGDPSMVELALKSLLYLVVMKPPVRDLALDTVQDIWVEYEDARPMAAKYLTKWRPGFIESQSGNGNGSDAPIVPAVIA</sequence>
<dbReference type="SUPFAM" id="SSF48371">
    <property type="entry name" value="ARM repeat"/>
    <property type="match status" value="1"/>
</dbReference>
<evidence type="ECO:0000256" key="1">
    <source>
        <dbReference type="ARBA" id="ARBA00004123"/>
    </source>
</evidence>
<protein>
    <recommendedName>
        <fullName evidence="5">Symplekin/Pta1 N-terminal domain-containing protein</fullName>
    </recommendedName>
</protein>
<comment type="caution">
    <text evidence="6">The sequence shown here is derived from an EMBL/GenBank/DDBJ whole genome shotgun (WGS) entry which is preliminary data.</text>
</comment>
<evidence type="ECO:0000313" key="6">
    <source>
        <dbReference type="EMBL" id="KAL1865471.1"/>
    </source>
</evidence>